<evidence type="ECO:0000313" key="2">
    <source>
        <dbReference type="EMBL" id="GAU26446.1"/>
    </source>
</evidence>
<reference evidence="3" key="1">
    <citation type="journal article" date="2017" name="Front. Plant Sci.">
        <title>Climate Clever Clovers: New Paradigm to Reduce the Environmental Footprint of Ruminants by Breeding Low Methanogenic Forages Utilizing Haplotype Variation.</title>
        <authorList>
            <person name="Kaur P."/>
            <person name="Appels R."/>
            <person name="Bayer P.E."/>
            <person name="Keeble-Gagnere G."/>
            <person name="Wang J."/>
            <person name="Hirakawa H."/>
            <person name="Shirasawa K."/>
            <person name="Vercoe P."/>
            <person name="Stefanova K."/>
            <person name="Durmic Z."/>
            <person name="Nichols P."/>
            <person name="Revell C."/>
            <person name="Isobe S.N."/>
            <person name="Edwards D."/>
            <person name="Erskine W."/>
        </authorList>
    </citation>
    <scope>NUCLEOTIDE SEQUENCE [LARGE SCALE GENOMIC DNA]</scope>
    <source>
        <strain evidence="3">cv. Daliak</strain>
    </source>
</reference>
<dbReference type="Pfam" id="PF13966">
    <property type="entry name" value="zf-RVT"/>
    <property type="match status" value="1"/>
</dbReference>
<proteinExistence type="predicted"/>
<sequence>MEMEAPYRRRRGLEECCCSQIWGWSGGKSGNWLSQVVKRRMGGGSTISFWKDIWVGDQTLQHRFPRLYGISMQQNNSVREVGNWVEGGWRWELLWRRNFFAWEEELVRELEDVIRHMATTEEEDRWVWIPNEADGFSVKSLYVFLEGMFLPTNHLCDFERFTFKKIWKTPVPSKVCALAWQVCLDRIPTKENLVSRKIMRREDALCPTCGETIETVRHLFLHCRFASAVWYRVNRWLGTMVVIPHDIIMSHGLLVGCGGNKKVRKGYSIVWLAFVWVIWRFRNDRVFNNINGEVEDAMDSIQRLSWQWYLLKTAKGSSLLYEWVWNPGDCMLR</sequence>
<dbReference type="PANTHER" id="PTHR36617:SF16">
    <property type="entry name" value="OS04G0516500 PROTEIN"/>
    <property type="match status" value="1"/>
</dbReference>
<dbReference type="PANTHER" id="PTHR36617">
    <property type="entry name" value="PROTEIN, PUTATIVE-RELATED"/>
    <property type="match status" value="1"/>
</dbReference>
<dbReference type="OrthoDB" id="1736633at2759"/>
<dbReference type="AlphaFoldDB" id="A0A2Z6M3I1"/>
<evidence type="ECO:0000259" key="1">
    <source>
        <dbReference type="Pfam" id="PF13966"/>
    </source>
</evidence>
<gene>
    <name evidence="2" type="ORF">TSUD_294120</name>
</gene>
<organism evidence="2 3">
    <name type="scientific">Trifolium subterraneum</name>
    <name type="common">Subterranean clover</name>
    <dbReference type="NCBI Taxonomy" id="3900"/>
    <lineage>
        <taxon>Eukaryota</taxon>
        <taxon>Viridiplantae</taxon>
        <taxon>Streptophyta</taxon>
        <taxon>Embryophyta</taxon>
        <taxon>Tracheophyta</taxon>
        <taxon>Spermatophyta</taxon>
        <taxon>Magnoliopsida</taxon>
        <taxon>eudicotyledons</taxon>
        <taxon>Gunneridae</taxon>
        <taxon>Pentapetalae</taxon>
        <taxon>rosids</taxon>
        <taxon>fabids</taxon>
        <taxon>Fabales</taxon>
        <taxon>Fabaceae</taxon>
        <taxon>Papilionoideae</taxon>
        <taxon>50 kb inversion clade</taxon>
        <taxon>NPAAA clade</taxon>
        <taxon>Hologalegina</taxon>
        <taxon>IRL clade</taxon>
        <taxon>Trifolieae</taxon>
        <taxon>Trifolium</taxon>
    </lineage>
</organism>
<dbReference type="InterPro" id="IPR026960">
    <property type="entry name" value="RVT-Znf"/>
</dbReference>
<name>A0A2Z6M3I1_TRISU</name>
<keyword evidence="3" id="KW-1185">Reference proteome</keyword>
<accession>A0A2Z6M3I1</accession>
<evidence type="ECO:0000313" key="3">
    <source>
        <dbReference type="Proteomes" id="UP000242715"/>
    </source>
</evidence>
<dbReference type="Proteomes" id="UP000242715">
    <property type="component" value="Unassembled WGS sequence"/>
</dbReference>
<dbReference type="EMBL" id="DF973336">
    <property type="protein sequence ID" value="GAU26446.1"/>
    <property type="molecule type" value="Genomic_DNA"/>
</dbReference>
<feature type="domain" description="Reverse transcriptase zinc-binding" evidence="1">
    <location>
        <begin position="136"/>
        <end position="230"/>
    </location>
</feature>
<protein>
    <recommendedName>
        <fullName evidence="1">Reverse transcriptase zinc-binding domain-containing protein</fullName>
    </recommendedName>
</protein>